<sequence length="239" mass="28049">MTLKNILIDRETDAACIYLKNRWVICLIYFQSHCMIDRYGCYSIFHYRIRTGKIFIYGGYHMKLINCSTAAQFSNLEHLYIESFPKAERKPFSLMVQKSREGVMELLAIEEESGTFLGLAITILYKDLVLLDYFAISPTMRGQNIGTHALRLLQERYVGKRFVLEIEDTEEEAPNREERIRRKAFYLRNNMTVMPYYVKLFGVKMQVLTNGPELSFEEYHAIYQKSFSEKISSDITLFG</sequence>
<organism evidence="1 2">
    <name type="scientific">Petralouisia muris</name>
    <dbReference type="NCBI Taxonomy" id="3032872"/>
    <lineage>
        <taxon>Bacteria</taxon>
        <taxon>Bacillati</taxon>
        <taxon>Bacillota</taxon>
        <taxon>Clostridia</taxon>
        <taxon>Lachnospirales</taxon>
        <taxon>Lachnospiraceae</taxon>
        <taxon>Petralouisia</taxon>
    </lineage>
</organism>
<proteinExistence type="predicted"/>
<protein>
    <submittedName>
        <fullName evidence="1">GNAT family N-acetyltransferase</fullName>
    </submittedName>
</protein>
<comment type="caution">
    <text evidence="1">The sequence shown here is derived from an EMBL/GenBank/DDBJ whole genome shotgun (WGS) entry which is preliminary data.</text>
</comment>
<name>A0AC61RQE7_9FIRM</name>
<gene>
    <name evidence="1" type="ORF">E5329_22835</name>
</gene>
<dbReference type="EMBL" id="SRYA01000071">
    <property type="protein sequence ID" value="TGY91082.1"/>
    <property type="molecule type" value="Genomic_DNA"/>
</dbReference>
<evidence type="ECO:0000313" key="2">
    <source>
        <dbReference type="Proteomes" id="UP000304953"/>
    </source>
</evidence>
<evidence type="ECO:0000313" key="1">
    <source>
        <dbReference type="EMBL" id="TGY91082.1"/>
    </source>
</evidence>
<reference evidence="1" key="1">
    <citation type="submission" date="2019-04" db="EMBL/GenBank/DDBJ databases">
        <title>Microbes associate with the intestines of laboratory mice.</title>
        <authorList>
            <person name="Navarre W."/>
            <person name="Wong E."/>
            <person name="Huang K."/>
            <person name="Tropini C."/>
            <person name="Ng K."/>
            <person name="Yu B."/>
        </authorList>
    </citation>
    <scope>NUCLEOTIDE SEQUENCE</scope>
    <source>
        <strain evidence="1">NM01_1-7b</strain>
    </source>
</reference>
<accession>A0AC61RQE7</accession>
<dbReference type="Proteomes" id="UP000304953">
    <property type="component" value="Unassembled WGS sequence"/>
</dbReference>
<keyword evidence="2" id="KW-1185">Reference proteome</keyword>